<dbReference type="Gene3D" id="1.10.10.10">
    <property type="entry name" value="Winged helix-like DNA-binding domain superfamily/Winged helix DNA-binding domain"/>
    <property type="match status" value="1"/>
</dbReference>
<keyword evidence="1" id="KW-0805">Transcription regulation</keyword>
<dbReference type="InterPro" id="IPR000524">
    <property type="entry name" value="Tscrpt_reg_HTH_GntR"/>
</dbReference>
<dbReference type="PRINTS" id="PR00035">
    <property type="entry name" value="HTHGNTR"/>
</dbReference>
<dbReference type="AlphaFoldDB" id="A0A379FDJ6"/>
<name>A0A379FDJ6_PROVU</name>
<dbReference type="InterPro" id="IPR008920">
    <property type="entry name" value="TF_FadR/GntR_C"/>
</dbReference>
<dbReference type="OrthoDB" id="5450856at2"/>
<dbReference type="RefSeq" id="WP_036936523.1">
    <property type="nucleotide sequence ID" value="NZ_CAXOHZ010000001.1"/>
</dbReference>
<dbReference type="PROSITE" id="PS50949">
    <property type="entry name" value="HTH_GNTR"/>
    <property type="match status" value="1"/>
</dbReference>
<dbReference type="SMART" id="SM00345">
    <property type="entry name" value="HTH_GNTR"/>
    <property type="match status" value="1"/>
</dbReference>
<reference evidence="5 6" key="1">
    <citation type="submission" date="2018-06" db="EMBL/GenBank/DDBJ databases">
        <authorList>
            <consortium name="Pathogen Informatics"/>
            <person name="Doyle S."/>
        </authorList>
    </citation>
    <scope>NUCLEOTIDE SEQUENCE [LARGE SCALE GENOMIC DNA]</scope>
    <source>
        <strain evidence="5 6">NCTC10376</strain>
    </source>
</reference>
<organism evidence="5 6">
    <name type="scientific">Proteus vulgaris</name>
    <dbReference type="NCBI Taxonomy" id="585"/>
    <lineage>
        <taxon>Bacteria</taxon>
        <taxon>Pseudomonadati</taxon>
        <taxon>Pseudomonadota</taxon>
        <taxon>Gammaproteobacteria</taxon>
        <taxon>Enterobacterales</taxon>
        <taxon>Morganellaceae</taxon>
        <taxon>Proteus</taxon>
    </lineage>
</organism>
<evidence type="ECO:0000313" key="6">
    <source>
        <dbReference type="Proteomes" id="UP000254331"/>
    </source>
</evidence>
<evidence type="ECO:0000259" key="4">
    <source>
        <dbReference type="PROSITE" id="PS50949"/>
    </source>
</evidence>
<dbReference type="SMART" id="SM00895">
    <property type="entry name" value="FCD"/>
    <property type="match status" value="1"/>
</dbReference>
<dbReference type="SUPFAM" id="SSF48008">
    <property type="entry name" value="GntR ligand-binding domain-like"/>
    <property type="match status" value="1"/>
</dbReference>
<gene>
    <name evidence="5" type="primary">lutR</name>
    <name evidence="5" type="ORF">NCTC10376_03672</name>
</gene>
<sequence>MIQKISRQKASHQILEQIKQNIHNGTYPVGEKLPSENVLADAFGVSRVPIREALGVLEASGIVTSRQGGGRRVIDHSILSKYEPIVMEIACPKEIDSLLEMREVIEHEAAAIAALRRTPEELRAIENAHDAFVLATKKNKSIGHEEDYQFHRSIMVAAHNPFFVRILDNMHELYLGVLMYSLSQNKGREAETERVIAEHEAIVEAIRQQNHDETSHKMRLHLTNVRGKLKRLQQKPC</sequence>
<keyword evidence="3" id="KW-0804">Transcription</keyword>
<dbReference type="GO" id="GO:0003677">
    <property type="term" value="F:DNA binding"/>
    <property type="evidence" value="ECO:0007669"/>
    <property type="project" value="UniProtKB-KW"/>
</dbReference>
<dbReference type="Pfam" id="PF07729">
    <property type="entry name" value="FCD"/>
    <property type="match status" value="1"/>
</dbReference>
<dbReference type="CDD" id="cd07377">
    <property type="entry name" value="WHTH_GntR"/>
    <property type="match status" value="1"/>
</dbReference>
<dbReference type="EMBL" id="UGTW01000001">
    <property type="protein sequence ID" value="SUC17720.1"/>
    <property type="molecule type" value="Genomic_DNA"/>
</dbReference>
<dbReference type="InterPro" id="IPR036388">
    <property type="entry name" value="WH-like_DNA-bd_sf"/>
</dbReference>
<feature type="domain" description="HTH gntR-type" evidence="4">
    <location>
        <begin position="8"/>
        <end position="76"/>
    </location>
</feature>
<evidence type="ECO:0000256" key="1">
    <source>
        <dbReference type="ARBA" id="ARBA00023015"/>
    </source>
</evidence>
<dbReference type="GO" id="GO:0003700">
    <property type="term" value="F:DNA-binding transcription factor activity"/>
    <property type="evidence" value="ECO:0007669"/>
    <property type="project" value="InterPro"/>
</dbReference>
<dbReference type="PANTHER" id="PTHR43537:SF5">
    <property type="entry name" value="UXU OPERON TRANSCRIPTIONAL REGULATOR"/>
    <property type="match status" value="1"/>
</dbReference>
<dbReference type="Gene3D" id="1.20.120.530">
    <property type="entry name" value="GntR ligand-binding domain-like"/>
    <property type="match status" value="1"/>
</dbReference>
<accession>A0A379FDJ6</accession>
<dbReference type="InterPro" id="IPR036390">
    <property type="entry name" value="WH_DNA-bd_sf"/>
</dbReference>
<evidence type="ECO:0000256" key="2">
    <source>
        <dbReference type="ARBA" id="ARBA00023125"/>
    </source>
</evidence>
<evidence type="ECO:0000313" key="5">
    <source>
        <dbReference type="EMBL" id="SUC17720.1"/>
    </source>
</evidence>
<protein>
    <submittedName>
        <fullName evidence="5">GntR-family transcriptional regulator</fullName>
    </submittedName>
</protein>
<dbReference type="SUPFAM" id="SSF46785">
    <property type="entry name" value="Winged helix' DNA-binding domain"/>
    <property type="match status" value="1"/>
</dbReference>
<proteinExistence type="predicted"/>
<dbReference type="PANTHER" id="PTHR43537">
    <property type="entry name" value="TRANSCRIPTIONAL REGULATOR, GNTR FAMILY"/>
    <property type="match status" value="1"/>
</dbReference>
<dbReference type="Pfam" id="PF00392">
    <property type="entry name" value="GntR"/>
    <property type="match status" value="1"/>
</dbReference>
<dbReference type="InterPro" id="IPR011711">
    <property type="entry name" value="GntR_C"/>
</dbReference>
<evidence type="ECO:0000256" key="3">
    <source>
        <dbReference type="ARBA" id="ARBA00023163"/>
    </source>
</evidence>
<dbReference type="Proteomes" id="UP000254331">
    <property type="component" value="Unassembled WGS sequence"/>
</dbReference>
<keyword evidence="2" id="KW-0238">DNA-binding</keyword>